<gene>
    <name evidence="1" type="ORF">RF11_11303</name>
</gene>
<dbReference type="EMBL" id="JWZT01005374">
    <property type="protein sequence ID" value="KII61218.1"/>
    <property type="molecule type" value="Genomic_DNA"/>
</dbReference>
<reference evidence="1 2" key="1">
    <citation type="journal article" date="2014" name="Genome Biol. Evol.">
        <title>The genome of the myxosporean Thelohanellus kitauei shows adaptations to nutrient acquisition within its fish host.</title>
        <authorList>
            <person name="Yang Y."/>
            <person name="Xiong J."/>
            <person name="Zhou Z."/>
            <person name="Huo F."/>
            <person name="Miao W."/>
            <person name="Ran C."/>
            <person name="Liu Y."/>
            <person name="Zhang J."/>
            <person name="Feng J."/>
            <person name="Wang M."/>
            <person name="Wang M."/>
            <person name="Wang L."/>
            <person name="Yao B."/>
        </authorList>
    </citation>
    <scope>NUCLEOTIDE SEQUENCE [LARGE SCALE GENOMIC DNA]</scope>
    <source>
        <strain evidence="1">Wuqing</strain>
    </source>
</reference>
<accession>A0A0C2I7M8</accession>
<sequence length="319" mass="36063">MPTRLRCTSEQMLGCCFDRIGSDTTTPILGQPVLLVVTQQLHRFEGTPESEPKQYRITFTKPYDEFQTLKGPEIAMGHDISEDFLNIMASFAGSVERSTQTGLRSMEAAKTRMFASEGKSSFINRPYEKASDNSRLYDGILRILVYYPEPLIQFSFEEVKEGQVHQANSAWYLILIQFQKIIGFVKKKITSLVFARSLMICDFIDLPRVRRFESPAPASYCFRSSSRLKCAQRVTLSPSWISSRSTTCGYTAAVDLCLNDSKDPCRHLSASIESRRVLARESDPNINTLSSDWGVLEDHASRELAIPWIVKSGTRLVVD</sequence>
<name>A0A0C2I7M8_THEKT</name>
<dbReference type="Proteomes" id="UP000031668">
    <property type="component" value="Unassembled WGS sequence"/>
</dbReference>
<dbReference type="AlphaFoldDB" id="A0A0C2I7M8"/>
<protein>
    <submittedName>
        <fullName evidence="1">Uncharacterized protein</fullName>
    </submittedName>
</protein>
<organism evidence="1 2">
    <name type="scientific">Thelohanellus kitauei</name>
    <name type="common">Myxosporean</name>
    <dbReference type="NCBI Taxonomy" id="669202"/>
    <lineage>
        <taxon>Eukaryota</taxon>
        <taxon>Metazoa</taxon>
        <taxon>Cnidaria</taxon>
        <taxon>Myxozoa</taxon>
        <taxon>Myxosporea</taxon>
        <taxon>Bivalvulida</taxon>
        <taxon>Platysporina</taxon>
        <taxon>Myxobolidae</taxon>
        <taxon>Thelohanellus</taxon>
    </lineage>
</organism>
<evidence type="ECO:0000313" key="1">
    <source>
        <dbReference type="EMBL" id="KII61218.1"/>
    </source>
</evidence>
<proteinExistence type="predicted"/>
<keyword evidence="2" id="KW-1185">Reference proteome</keyword>
<evidence type="ECO:0000313" key="2">
    <source>
        <dbReference type="Proteomes" id="UP000031668"/>
    </source>
</evidence>
<comment type="caution">
    <text evidence="1">The sequence shown here is derived from an EMBL/GenBank/DDBJ whole genome shotgun (WGS) entry which is preliminary data.</text>
</comment>